<proteinExistence type="predicted"/>
<gene>
    <name evidence="1" type="ORF">GCM10009682_15360</name>
</gene>
<evidence type="ECO:0000313" key="1">
    <source>
        <dbReference type="EMBL" id="GAA1794547.1"/>
    </source>
</evidence>
<comment type="caution">
    <text evidence="1">The sequence shown here is derived from an EMBL/GenBank/DDBJ whole genome shotgun (WGS) entry which is preliminary data.</text>
</comment>
<evidence type="ECO:0000313" key="2">
    <source>
        <dbReference type="Proteomes" id="UP001500218"/>
    </source>
</evidence>
<dbReference type="Proteomes" id="UP001500218">
    <property type="component" value="Unassembled WGS sequence"/>
</dbReference>
<reference evidence="2" key="1">
    <citation type="journal article" date="2019" name="Int. J. Syst. Evol. Microbiol.">
        <title>The Global Catalogue of Microorganisms (GCM) 10K type strain sequencing project: providing services to taxonomists for standard genome sequencing and annotation.</title>
        <authorList>
            <consortium name="The Broad Institute Genomics Platform"/>
            <consortium name="The Broad Institute Genome Sequencing Center for Infectious Disease"/>
            <person name="Wu L."/>
            <person name="Ma J."/>
        </authorList>
    </citation>
    <scope>NUCLEOTIDE SEQUENCE [LARGE SCALE GENOMIC DNA]</scope>
    <source>
        <strain evidence="2">JCM 13250</strain>
    </source>
</reference>
<dbReference type="RefSeq" id="WP_344127788.1">
    <property type="nucleotide sequence ID" value="NZ_BAAALT010000037.1"/>
</dbReference>
<accession>A0ABP4XTR2</accession>
<sequence length="244" mass="26843">MNQRFETPDELDAWIAAQAERLISDVAGGLDLQAGLGEILLVQEYRQFASELGRSLDVEAGLAQIVAPPPLEDAALTDIAPSTVDQISTDVDRRRLDGSEETLASIAAVSTTFATVTEQISEFNNKFLQPHLQSGSERDQRFLKVEPARWDDWLFVSQKLEIARIIINRVKLDLMARATDRGTAVEKLAKARSEINGAVLRFGDQAQNLLRSLGLGAIDNAVVNLTTMVIRLFDDADDRANVVL</sequence>
<organism evidence="1 2">
    <name type="scientific">Luedemannella flava</name>
    <dbReference type="NCBI Taxonomy" id="349316"/>
    <lineage>
        <taxon>Bacteria</taxon>
        <taxon>Bacillati</taxon>
        <taxon>Actinomycetota</taxon>
        <taxon>Actinomycetes</taxon>
        <taxon>Micromonosporales</taxon>
        <taxon>Micromonosporaceae</taxon>
        <taxon>Luedemannella</taxon>
    </lineage>
</organism>
<protein>
    <submittedName>
        <fullName evidence="1">Uncharacterized protein</fullName>
    </submittedName>
</protein>
<dbReference type="EMBL" id="BAAALT010000037">
    <property type="protein sequence ID" value="GAA1794547.1"/>
    <property type="molecule type" value="Genomic_DNA"/>
</dbReference>
<name>A0ABP4XTR2_9ACTN</name>
<keyword evidence="2" id="KW-1185">Reference proteome</keyword>